<dbReference type="Proteomes" id="UP001218895">
    <property type="component" value="Chromosome"/>
</dbReference>
<dbReference type="SUPFAM" id="SSF56024">
    <property type="entry name" value="Phospholipase D/nuclease"/>
    <property type="match status" value="2"/>
</dbReference>
<dbReference type="CDD" id="cd00138">
    <property type="entry name" value="PLDc_SF"/>
    <property type="match status" value="1"/>
</dbReference>
<evidence type="ECO:0000313" key="5">
    <source>
        <dbReference type="EMBL" id="WFN37438.1"/>
    </source>
</evidence>
<dbReference type="InterPro" id="IPR051406">
    <property type="entry name" value="PLD_domain"/>
</dbReference>
<keyword evidence="2" id="KW-0442">Lipid degradation</keyword>
<dbReference type="Pfam" id="PF13091">
    <property type="entry name" value="PLDc_2"/>
    <property type="match status" value="2"/>
</dbReference>
<name>A0AAF0JU87_9EURY</name>
<dbReference type="PANTHER" id="PTHR43856">
    <property type="entry name" value="CARDIOLIPIN HYDROLASE"/>
    <property type="match status" value="1"/>
</dbReference>
<dbReference type="GO" id="GO:0016042">
    <property type="term" value="P:lipid catabolic process"/>
    <property type="evidence" value="ECO:0007669"/>
    <property type="project" value="UniProtKB-KW"/>
</dbReference>
<keyword evidence="3" id="KW-0443">Lipid metabolism</keyword>
<protein>
    <submittedName>
        <fullName evidence="5">Phosphatidylserine/phosphatidylglycerophosphate/ cardiolipin synthase family protein</fullName>
    </submittedName>
</protein>
<dbReference type="AlphaFoldDB" id="A0AAF0JU87"/>
<gene>
    <name evidence="5" type="ORF">L1994_03345</name>
</gene>
<dbReference type="RefSeq" id="WP_278100278.1">
    <property type="nucleotide sequence ID" value="NZ_CP091092.1"/>
</dbReference>
<evidence type="ECO:0000259" key="4">
    <source>
        <dbReference type="Pfam" id="PF13091"/>
    </source>
</evidence>
<evidence type="ECO:0000256" key="2">
    <source>
        <dbReference type="ARBA" id="ARBA00022963"/>
    </source>
</evidence>
<organism evidence="5 6">
    <name type="scientific">Methanomicrobium antiquum</name>
    <dbReference type="NCBI Taxonomy" id="487686"/>
    <lineage>
        <taxon>Archaea</taxon>
        <taxon>Methanobacteriati</taxon>
        <taxon>Methanobacteriota</taxon>
        <taxon>Stenosarchaea group</taxon>
        <taxon>Methanomicrobia</taxon>
        <taxon>Methanomicrobiales</taxon>
        <taxon>Methanomicrobiaceae</taxon>
        <taxon>Methanomicrobium</taxon>
    </lineage>
</organism>
<dbReference type="InterPro" id="IPR025202">
    <property type="entry name" value="PLD-like_dom"/>
</dbReference>
<dbReference type="PANTHER" id="PTHR43856:SF1">
    <property type="entry name" value="MITOCHONDRIAL CARDIOLIPIN HYDROLASE"/>
    <property type="match status" value="1"/>
</dbReference>
<dbReference type="GeneID" id="79949399"/>
<proteinExistence type="predicted"/>
<dbReference type="Gene3D" id="3.30.870.10">
    <property type="entry name" value="Endonuclease Chain A"/>
    <property type="match status" value="2"/>
</dbReference>
<evidence type="ECO:0000256" key="3">
    <source>
        <dbReference type="ARBA" id="ARBA00023098"/>
    </source>
</evidence>
<feature type="domain" description="Phospholipase D-like" evidence="4">
    <location>
        <begin position="71"/>
        <end position="206"/>
    </location>
</feature>
<dbReference type="EMBL" id="CP091092">
    <property type="protein sequence ID" value="WFN37438.1"/>
    <property type="molecule type" value="Genomic_DNA"/>
</dbReference>
<feature type="domain" description="Phospholipase D-like" evidence="4">
    <location>
        <begin position="256"/>
        <end position="370"/>
    </location>
</feature>
<dbReference type="KEGG" id="manq:L1994_03345"/>
<evidence type="ECO:0000313" key="6">
    <source>
        <dbReference type="Proteomes" id="UP001218895"/>
    </source>
</evidence>
<evidence type="ECO:0000256" key="1">
    <source>
        <dbReference type="ARBA" id="ARBA00022801"/>
    </source>
</evidence>
<sequence length="516" mass="58059">MTINYSGNILKSLEKPIQETFSFEDETLGTCWASKKVADLNNLAVFNADIIRETQRDIIIPSKKGELIKYLVKNIEKAHDEIYLSSFLIQKSPVTEALLEAENRGVKVFLLTAREEDLKNINSENLEEESDIIKDHIALLNSFAGKILVRTCDSFHAKYILIDPLSDNPFGLMMTCNATVDPMTGSNIEIAVSLKKNEILSFFSHFLNGFWEMADHELLEPGKLRAVKKDLSFKPDLGEITLPVTTNKSKTLRKYLIELITGAKKSIYITGWSFDPDYQIVKELEDASSRGVSIQIGTKQTPKSTKALLKLAEHNASILGHSRFHAKCVLVDGESGIIITSNFTRLGLESGFETSVLLNKDEVKKIESIVSEWFKSCPWKLSHSLLLGVADDKILELSKTGDNLIDFPIITEEERSIPDFSPQSLELIMNYTIQKGQAEKIRRNLNDKKIKKLTLSQRIIPPKLAKNAKKEEHKDIPFPVYSTGKGLKCITISKWEDINSAKEFAQKLNAKIVLEA</sequence>
<keyword evidence="6" id="KW-1185">Reference proteome</keyword>
<keyword evidence="1" id="KW-0378">Hydrolase</keyword>
<accession>A0AAF0JU87</accession>
<dbReference type="GO" id="GO:0016891">
    <property type="term" value="F:RNA endonuclease activity producing 5'-phosphomonoesters, hydrolytic mechanism"/>
    <property type="evidence" value="ECO:0007669"/>
    <property type="project" value="TreeGrafter"/>
</dbReference>
<reference evidence="5" key="1">
    <citation type="submission" date="2022-01" db="EMBL/GenBank/DDBJ databases">
        <title>Complete genome of Methanomicrobium antiquum DSM 21220.</title>
        <authorList>
            <person name="Chen S.-C."/>
            <person name="You Y.-T."/>
            <person name="Zhou Y.-Z."/>
            <person name="Lai M.-C."/>
        </authorList>
    </citation>
    <scope>NUCLEOTIDE SEQUENCE</scope>
    <source>
        <strain evidence="5">DSM 21220</strain>
    </source>
</reference>